<proteinExistence type="predicted"/>
<dbReference type="Proteomes" id="UP001054945">
    <property type="component" value="Unassembled WGS sequence"/>
</dbReference>
<comment type="caution">
    <text evidence="1">The sequence shown here is derived from an EMBL/GenBank/DDBJ whole genome shotgun (WGS) entry which is preliminary data.</text>
</comment>
<name>A0AAV4T5F2_CAEEX</name>
<evidence type="ECO:0000313" key="2">
    <source>
        <dbReference type="Proteomes" id="UP001054945"/>
    </source>
</evidence>
<accession>A0AAV4T5F2</accession>
<organism evidence="1 2">
    <name type="scientific">Caerostris extrusa</name>
    <name type="common">Bark spider</name>
    <name type="synonym">Caerostris bankana</name>
    <dbReference type="NCBI Taxonomy" id="172846"/>
    <lineage>
        <taxon>Eukaryota</taxon>
        <taxon>Metazoa</taxon>
        <taxon>Ecdysozoa</taxon>
        <taxon>Arthropoda</taxon>
        <taxon>Chelicerata</taxon>
        <taxon>Arachnida</taxon>
        <taxon>Araneae</taxon>
        <taxon>Araneomorphae</taxon>
        <taxon>Entelegynae</taxon>
        <taxon>Araneoidea</taxon>
        <taxon>Araneidae</taxon>
        <taxon>Caerostris</taxon>
    </lineage>
</organism>
<dbReference type="AlphaFoldDB" id="A0AAV4T5F2"/>
<protein>
    <submittedName>
        <fullName evidence="1">Uncharacterized protein</fullName>
    </submittedName>
</protein>
<keyword evidence="2" id="KW-1185">Reference proteome</keyword>
<gene>
    <name evidence="1" type="ORF">CEXT_802081</name>
</gene>
<reference evidence="1 2" key="1">
    <citation type="submission" date="2021-06" db="EMBL/GenBank/DDBJ databases">
        <title>Caerostris extrusa draft genome.</title>
        <authorList>
            <person name="Kono N."/>
            <person name="Arakawa K."/>
        </authorList>
    </citation>
    <scope>NUCLEOTIDE SEQUENCE [LARGE SCALE GENOMIC DNA]</scope>
</reference>
<evidence type="ECO:0000313" key="1">
    <source>
        <dbReference type="EMBL" id="GIY41818.1"/>
    </source>
</evidence>
<sequence length="142" mass="17108">MHEVLRRIYRCLEYITEEIENNILPASNVFKRIKQDVCVHTALDPETLTADECRAREPELAILINRLQKHRKGIENIMEVYMVTVREVMNCNHPTLLFRLESDIKRKIRDLWYEVSYEEFLVDCYKNKLEFRQNVTNFARSE</sequence>
<dbReference type="EMBL" id="BPLR01010764">
    <property type="protein sequence ID" value="GIY41818.1"/>
    <property type="molecule type" value="Genomic_DNA"/>
</dbReference>